<dbReference type="GO" id="GO:0003677">
    <property type="term" value="F:DNA binding"/>
    <property type="evidence" value="ECO:0007669"/>
    <property type="project" value="UniProtKB-KW"/>
</dbReference>
<reference evidence="6" key="1">
    <citation type="submission" date="2015-08" db="EMBL/GenBank/DDBJ databases">
        <title>Genome sequencing project for genomic taxonomy and phylogenomics of Bacillus-like bacteria.</title>
        <authorList>
            <person name="Liu B."/>
            <person name="Wang J."/>
            <person name="Zhu Y."/>
            <person name="Liu G."/>
            <person name="Chen Q."/>
            <person name="Chen Z."/>
            <person name="Lan J."/>
            <person name="Che J."/>
            <person name="Ge C."/>
            <person name="Shi H."/>
            <person name="Pan Z."/>
            <person name="Liu X."/>
        </authorList>
    </citation>
    <scope>NUCLEOTIDE SEQUENCE [LARGE SCALE GENOMIC DNA]</scope>
    <source>
        <strain evidence="6">FJAT-4402</strain>
    </source>
</reference>
<evidence type="ECO:0000256" key="2">
    <source>
        <dbReference type="ARBA" id="ARBA00023125"/>
    </source>
</evidence>
<dbReference type="SMART" id="SM00418">
    <property type="entry name" value="HTH_ARSR"/>
    <property type="match status" value="1"/>
</dbReference>
<dbReference type="PANTHER" id="PTHR33154:SF33">
    <property type="entry name" value="TRANSCRIPTIONAL REPRESSOR SDPR"/>
    <property type="match status" value="1"/>
</dbReference>
<dbReference type="NCBIfam" id="NF033788">
    <property type="entry name" value="HTH_metalloreg"/>
    <property type="match status" value="1"/>
</dbReference>
<evidence type="ECO:0000313" key="6">
    <source>
        <dbReference type="Proteomes" id="UP000067625"/>
    </source>
</evidence>
<name>A0A0M4G091_9BACI</name>
<gene>
    <name evidence="5" type="ORF">AM592_19080</name>
</gene>
<dbReference type="Proteomes" id="UP000067625">
    <property type="component" value="Chromosome"/>
</dbReference>
<feature type="domain" description="HTH arsR-type" evidence="4">
    <location>
        <begin position="3"/>
        <end position="91"/>
    </location>
</feature>
<keyword evidence="2" id="KW-0238">DNA-binding</keyword>
<dbReference type="CDD" id="cd00090">
    <property type="entry name" value="HTH_ARSR"/>
    <property type="match status" value="1"/>
</dbReference>
<dbReference type="PRINTS" id="PR00778">
    <property type="entry name" value="HTHARSR"/>
</dbReference>
<dbReference type="OrthoDB" id="9798835at2"/>
<dbReference type="PANTHER" id="PTHR33154">
    <property type="entry name" value="TRANSCRIPTIONAL REGULATOR, ARSR FAMILY"/>
    <property type="match status" value="1"/>
</dbReference>
<dbReference type="EMBL" id="CP012600">
    <property type="protein sequence ID" value="ALC83413.1"/>
    <property type="molecule type" value="Genomic_DNA"/>
</dbReference>
<keyword evidence="3" id="KW-0804">Transcription</keyword>
<dbReference type="AlphaFoldDB" id="A0A0M4G091"/>
<keyword evidence="1" id="KW-0805">Transcription regulation</keyword>
<dbReference type="InterPro" id="IPR051081">
    <property type="entry name" value="HTH_MetalResp_TranReg"/>
</dbReference>
<dbReference type="Pfam" id="PF01022">
    <property type="entry name" value="HTH_5"/>
    <property type="match status" value="1"/>
</dbReference>
<dbReference type="Gene3D" id="1.10.10.10">
    <property type="entry name" value="Winged helix-like DNA-binding domain superfamily/Winged helix DNA-binding domain"/>
    <property type="match status" value="1"/>
</dbReference>
<evidence type="ECO:0000313" key="5">
    <source>
        <dbReference type="EMBL" id="ALC83413.1"/>
    </source>
</evidence>
<dbReference type="STRING" id="1441095.AM592_19080"/>
<dbReference type="InterPro" id="IPR001845">
    <property type="entry name" value="HTH_ArsR_DNA-bd_dom"/>
</dbReference>
<evidence type="ECO:0000256" key="1">
    <source>
        <dbReference type="ARBA" id="ARBA00023015"/>
    </source>
</evidence>
<sequence length="91" mass="10361">MSEETLSVKEAVKVYKALGEPTRLKIVQLLSKHRELSCTEIGAHLNLSKGSTLSHHLKQLTDCGLLELSRKEGTFHFYHIQENILKRYVAD</sequence>
<keyword evidence="6" id="KW-1185">Reference proteome</keyword>
<dbReference type="PROSITE" id="PS50987">
    <property type="entry name" value="HTH_ARSR_2"/>
    <property type="match status" value="1"/>
</dbReference>
<dbReference type="RefSeq" id="WP_053605256.1">
    <property type="nucleotide sequence ID" value="NZ_CP012600.1"/>
</dbReference>
<organism evidence="5 6">
    <name type="scientific">Bacillus gobiensis</name>
    <dbReference type="NCBI Taxonomy" id="1441095"/>
    <lineage>
        <taxon>Bacteria</taxon>
        <taxon>Bacillati</taxon>
        <taxon>Bacillota</taxon>
        <taxon>Bacilli</taxon>
        <taxon>Bacillales</taxon>
        <taxon>Bacillaceae</taxon>
        <taxon>Bacillus</taxon>
    </lineage>
</organism>
<dbReference type="GO" id="GO:0003700">
    <property type="term" value="F:DNA-binding transcription factor activity"/>
    <property type="evidence" value="ECO:0007669"/>
    <property type="project" value="InterPro"/>
</dbReference>
<evidence type="ECO:0000256" key="3">
    <source>
        <dbReference type="ARBA" id="ARBA00023163"/>
    </source>
</evidence>
<dbReference type="SUPFAM" id="SSF46785">
    <property type="entry name" value="Winged helix' DNA-binding domain"/>
    <property type="match status" value="1"/>
</dbReference>
<reference evidence="5 6" key="2">
    <citation type="journal article" date="2016" name="Int. J. Syst. Evol. Microbiol.">
        <title>Bacillus gobiensis sp. nov., isolated from a soil sample.</title>
        <authorList>
            <person name="Liu B."/>
            <person name="Liu G.H."/>
            <person name="Cetin S."/>
            <person name="Schumann P."/>
            <person name="Pan Z.Z."/>
            <person name="Chen Q.Q."/>
        </authorList>
    </citation>
    <scope>NUCLEOTIDE SEQUENCE [LARGE SCALE GENOMIC DNA]</scope>
    <source>
        <strain evidence="5 6">FJAT-4402</strain>
    </source>
</reference>
<dbReference type="PATRIC" id="fig|1441095.3.peg.4211"/>
<proteinExistence type="predicted"/>
<evidence type="ECO:0000259" key="4">
    <source>
        <dbReference type="PROSITE" id="PS50987"/>
    </source>
</evidence>
<dbReference type="InterPro" id="IPR036390">
    <property type="entry name" value="WH_DNA-bd_sf"/>
</dbReference>
<protein>
    <submittedName>
        <fullName evidence="5">ArsR family transcriptional regulator</fullName>
    </submittedName>
</protein>
<dbReference type="InterPro" id="IPR036388">
    <property type="entry name" value="WH-like_DNA-bd_sf"/>
</dbReference>
<dbReference type="InterPro" id="IPR011991">
    <property type="entry name" value="ArsR-like_HTH"/>
</dbReference>
<accession>A0A0M4G091</accession>